<feature type="compositionally biased region" description="Basic and acidic residues" evidence="7">
    <location>
        <begin position="133"/>
        <end position="159"/>
    </location>
</feature>
<dbReference type="PROSITE" id="PS50808">
    <property type="entry name" value="ZF_BED"/>
    <property type="match status" value="1"/>
</dbReference>
<dbReference type="GO" id="GO:0008270">
    <property type="term" value="F:zinc ion binding"/>
    <property type="evidence" value="ECO:0007669"/>
    <property type="project" value="UniProtKB-KW"/>
</dbReference>
<evidence type="ECO:0000259" key="8">
    <source>
        <dbReference type="PROSITE" id="PS50157"/>
    </source>
</evidence>
<dbReference type="InterPro" id="IPR013087">
    <property type="entry name" value="Znf_C2H2_type"/>
</dbReference>
<feature type="compositionally biased region" description="Basic and acidic residues" evidence="7">
    <location>
        <begin position="469"/>
        <end position="489"/>
    </location>
</feature>
<dbReference type="InterPro" id="IPR003656">
    <property type="entry name" value="Znf_BED"/>
</dbReference>
<dbReference type="Proteomes" id="UP000053599">
    <property type="component" value="Unassembled WGS sequence"/>
</dbReference>
<evidence type="ECO:0000256" key="3">
    <source>
        <dbReference type="ARBA" id="ARBA00022771"/>
    </source>
</evidence>
<feature type="domain" description="C2H2-type" evidence="8">
    <location>
        <begin position="42"/>
        <end position="70"/>
    </location>
</feature>
<evidence type="ECO:0000256" key="4">
    <source>
        <dbReference type="ARBA" id="ARBA00022833"/>
    </source>
</evidence>
<dbReference type="GO" id="GO:0005634">
    <property type="term" value="C:nucleus"/>
    <property type="evidence" value="ECO:0007669"/>
    <property type="project" value="UniProtKB-SubCell"/>
</dbReference>
<feature type="compositionally biased region" description="Pro residues" evidence="7">
    <location>
        <begin position="395"/>
        <end position="413"/>
    </location>
</feature>
<feature type="compositionally biased region" description="Low complexity" evidence="7">
    <location>
        <begin position="170"/>
        <end position="188"/>
    </location>
</feature>
<sequence>MTKKKRNHPDVEEILSRPWCYYCERDFDDLKILINHQKAKHFKCERCGRRLNTAGGLSVHMSQVHKENLTAVDNALPNRAGLDIEIFGMEGIPEDIAQQHTQRVLTNYHQAQADRQGGGGGAPGSNASAPKKPKLESVSDLKKRLAEHKAAKLAGEKENGGSSGGTTPRPAASVPTQAQPQAPSAASPGYSGYQQPPYAAPPTNGSYIQSPSYAQPPAVAASAPYQAPPAYAPAVSPPQMGGYGQAPTPQPGQPGYGQVPPVSYPPHPYPQPSQSPFQPHQPSMGYPPQPSFSPPPYQVPYSGQSYPGQAGMPPRPFGPGSSAPGFAQQIPNHRAHSPATNANFPAPVRTGSVSLPSAPGLPQRPAFGAPPVNAFQFQQLHQGQMPAPQAHALPPQYPPQQLPPSAAPQPPPQSNVSAPPHVGEFENASTLDDLIKDAQDKAAADNAPTNTTTTATHPAPTPSAAPALAKEEVGEEKGAKKDKEKEKPKSTRLVYSDNETSPEEKMAMMAKYAFTPAQKTIMV</sequence>
<dbReference type="FunFam" id="3.30.160.60:FF:000354">
    <property type="entry name" value="C2H2 finger domain-containing protein"/>
    <property type="match status" value="1"/>
</dbReference>
<accession>A0A0D1WE64</accession>
<dbReference type="CDD" id="cd20908">
    <property type="entry name" value="SUF4-like"/>
    <property type="match status" value="1"/>
</dbReference>
<dbReference type="PROSITE" id="PS50157">
    <property type="entry name" value="ZINC_FINGER_C2H2_2"/>
    <property type="match status" value="1"/>
</dbReference>
<evidence type="ECO:0000256" key="5">
    <source>
        <dbReference type="ARBA" id="ARBA00023242"/>
    </source>
</evidence>
<dbReference type="SUPFAM" id="SSF57667">
    <property type="entry name" value="beta-beta-alpha zinc fingers"/>
    <property type="match status" value="1"/>
</dbReference>
<dbReference type="HOGENOM" id="CLU_037132_0_1_1"/>
<protein>
    <recommendedName>
        <fullName evidence="12">C2H2-type domain-containing protein</fullName>
    </recommendedName>
</protein>
<dbReference type="PROSITE" id="PS00028">
    <property type="entry name" value="ZINC_FINGER_C2H2_1"/>
    <property type="match status" value="1"/>
</dbReference>
<dbReference type="GO" id="GO:0003677">
    <property type="term" value="F:DNA binding"/>
    <property type="evidence" value="ECO:0007669"/>
    <property type="project" value="InterPro"/>
</dbReference>
<keyword evidence="3 6" id="KW-0863">Zinc-finger</keyword>
<keyword evidence="5" id="KW-0539">Nucleus</keyword>
<evidence type="ECO:0000256" key="2">
    <source>
        <dbReference type="ARBA" id="ARBA00022723"/>
    </source>
</evidence>
<gene>
    <name evidence="10" type="ORF">PV11_02616</name>
</gene>
<evidence type="ECO:0000256" key="6">
    <source>
        <dbReference type="PROSITE-ProRule" id="PRU00042"/>
    </source>
</evidence>
<evidence type="ECO:0000256" key="1">
    <source>
        <dbReference type="ARBA" id="ARBA00004123"/>
    </source>
</evidence>
<dbReference type="AlphaFoldDB" id="A0A0D1WE64"/>
<dbReference type="Gene3D" id="3.30.160.60">
    <property type="entry name" value="Classic Zinc Finger"/>
    <property type="match status" value="1"/>
</dbReference>
<evidence type="ECO:0000313" key="11">
    <source>
        <dbReference type="Proteomes" id="UP000053599"/>
    </source>
</evidence>
<reference evidence="10 11" key="1">
    <citation type="submission" date="2015-01" db="EMBL/GenBank/DDBJ databases">
        <title>The Genome Sequence of Exophiala sideris CBS121828.</title>
        <authorList>
            <consortium name="The Broad Institute Genomics Platform"/>
            <person name="Cuomo C."/>
            <person name="de Hoog S."/>
            <person name="Gorbushina A."/>
            <person name="Stielow B."/>
            <person name="Teixiera M."/>
            <person name="Abouelleil A."/>
            <person name="Chapman S.B."/>
            <person name="Priest M."/>
            <person name="Young S.K."/>
            <person name="Wortman J."/>
            <person name="Nusbaum C."/>
            <person name="Birren B."/>
        </authorList>
    </citation>
    <scope>NUCLEOTIDE SEQUENCE [LARGE SCALE GENOMIC DNA]</scope>
    <source>
        <strain evidence="10 11">CBS 121828</strain>
    </source>
</reference>
<dbReference type="OrthoDB" id="1306014at2759"/>
<feature type="region of interest" description="Disordered" evidence="7">
    <location>
        <begin position="236"/>
        <end position="503"/>
    </location>
</feature>
<evidence type="ECO:0000259" key="9">
    <source>
        <dbReference type="PROSITE" id="PS50808"/>
    </source>
</evidence>
<feature type="compositionally biased region" description="Pro residues" evidence="7">
    <location>
        <begin position="285"/>
        <end position="298"/>
    </location>
</feature>
<dbReference type="PANTHER" id="PTHR23215:SF0">
    <property type="entry name" value="BUB3-INTERACTING AND GLEBS MOTIF-CONTAINING PROTEIN ZNF207"/>
    <property type="match status" value="1"/>
</dbReference>
<evidence type="ECO:0008006" key="12">
    <source>
        <dbReference type="Google" id="ProtNLM"/>
    </source>
</evidence>
<dbReference type="EMBL" id="KN846951">
    <property type="protein sequence ID" value="KIV87045.1"/>
    <property type="molecule type" value="Genomic_DNA"/>
</dbReference>
<feature type="compositionally biased region" description="Low complexity" evidence="7">
    <location>
        <begin position="274"/>
        <end position="283"/>
    </location>
</feature>
<keyword evidence="4" id="KW-0862">Zinc</keyword>
<dbReference type="SMART" id="SM00355">
    <property type="entry name" value="ZnF_C2H2"/>
    <property type="match status" value="2"/>
</dbReference>
<name>A0A0D1WE64_9EURO</name>
<feature type="compositionally biased region" description="Pro residues" evidence="7">
    <location>
        <begin position="262"/>
        <end position="273"/>
    </location>
</feature>
<dbReference type="InterPro" id="IPR036236">
    <property type="entry name" value="Znf_C2H2_sf"/>
</dbReference>
<feature type="compositionally biased region" description="Low complexity" evidence="7">
    <location>
        <begin position="444"/>
        <end position="468"/>
    </location>
</feature>
<dbReference type="STRING" id="1016849.A0A0D1WE64"/>
<comment type="subcellular location">
    <subcellularLocation>
        <location evidence="1">Nucleus</location>
    </subcellularLocation>
</comment>
<feature type="compositionally biased region" description="Basic and acidic residues" evidence="7">
    <location>
        <begin position="433"/>
        <end position="443"/>
    </location>
</feature>
<feature type="domain" description="BED-type" evidence="9">
    <location>
        <begin position="13"/>
        <end position="72"/>
    </location>
</feature>
<organism evidence="10 11">
    <name type="scientific">Exophiala sideris</name>
    <dbReference type="NCBI Taxonomy" id="1016849"/>
    <lineage>
        <taxon>Eukaryota</taxon>
        <taxon>Fungi</taxon>
        <taxon>Dikarya</taxon>
        <taxon>Ascomycota</taxon>
        <taxon>Pezizomycotina</taxon>
        <taxon>Eurotiomycetes</taxon>
        <taxon>Chaetothyriomycetidae</taxon>
        <taxon>Chaetothyriales</taxon>
        <taxon>Herpotrichiellaceae</taxon>
        <taxon>Exophiala</taxon>
    </lineage>
</organism>
<keyword evidence="2" id="KW-0479">Metal-binding</keyword>
<evidence type="ECO:0000256" key="7">
    <source>
        <dbReference type="SAM" id="MobiDB-lite"/>
    </source>
</evidence>
<feature type="region of interest" description="Disordered" evidence="7">
    <location>
        <begin position="113"/>
        <end position="213"/>
    </location>
</feature>
<proteinExistence type="predicted"/>
<dbReference type="PANTHER" id="PTHR23215">
    <property type="entry name" value="ZINC FINGER PROTEIN 207"/>
    <property type="match status" value="1"/>
</dbReference>
<evidence type="ECO:0000313" key="10">
    <source>
        <dbReference type="EMBL" id="KIV87045.1"/>
    </source>
</evidence>